<dbReference type="AlphaFoldDB" id="A0A8J6CEY6"/>
<evidence type="ECO:0000256" key="7">
    <source>
        <dbReference type="ARBA" id="ARBA00038532"/>
    </source>
</evidence>
<dbReference type="GO" id="GO:0051016">
    <property type="term" value="P:barbed-end actin filament capping"/>
    <property type="evidence" value="ECO:0007669"/>
    <property type="project" value="TreeGrafter"/>
</dbReference>
<dbReference type="SUPFAM" id="SSF55753">
    <property type="entry name" value="Actin depolymerizing proteins"/>
    <property type="match status" value="2"/>
</dbReference>
<keyword evidence="5" id="KW-0009">Actin-binding</keyword>
<name>A0A8J6CEY6_DIALT</name>
<dbReference type="GO" id="GO:0030042">
    <property type="term" value="P:actin filament depolymerization"/>
    <property type="evidence" value="ECO:0007669"/>
    <property type="project" value="TreeGrafter"/>
</dbReference>
<comment type="caution">
    <text evidence="10">The sequence shown here is derived from an EMBL/GenBank/DDBJ whole genome shotgun (WGS) entry which is preliminary data.</text>
</comment>
<dbReference type="GO" id="GO:0003785">
    <property type="term" value="F:actin monomer binding"/>
    <property type="evidence" value="ECO:0007669"/>
    <property type="project" value="TreeGrafter"/>
</dbReference>
<dbReference type="PROSITE" id="PS51263">
    <property type="entry name" value="ADF_H"/>
    <property type="match status" value="1"/>
</dbReference>
<keyword evidence="6" id="KW-0206">Cytoskeleton</keyword>
<organism evidence="10 11">
    <name type="scientific">Diacronema lutheri</name>
    <name type="common">Unicellular marine alga</name>
    <name type="synonym">Monochrysis lutheri</name>
    <dbReference type="NCBI Taxonomy" id="2081491"/>
    <lineage>
        <taxon>Eukaryota</taxon>
        <taxon>Haptista</taxon>
        <taxon>Haptophyta</taxon>
        <taxon>Pavlovophyceae</taxon>
        <taxon>Pavlovales</taxon>
        <taxon>Pavlovaceae</taxon>
        <taxon>Diacronema</taxon>
    </lineage>
</organism>
<protein>
    <recommendedName>
        <fullName evidence="9">ADF-H domain-containing protein</fullName>
    </recommendedName>
</protein>
<dbReference type="Proteomes" id="UP000751190">
    <property type="component" value="Unassembled WGS sequence"/>
</dbReference>
<proteinExistence type="inferred from homology"/>
<evidence type="ECO:0000256" key="2">
    <source>
        <dbReference type="ARBA" id="ARBA00009557"/>
    </source>
</evidence>
<sequence length="383" mass="40519">MTARFKAAAELTQAFAQHDHSVGAPLIAYRVGIVHEVFTLHEQATFAEPAAFEPTSLVGNSGGACYMLVQQSSRKLWTIVSYVPETSGVKDRTLYASGRDSLKRELGATHFYPRDIHCTEPNELAAACFVEDAMEARRKEYQGNASMDATTSGALLGEALSAHPVGSGLAHRMRGVTLMESERVAQSEQRTAATASVGALGALMAGGSVRPTGAAVSFPATDAAKEALRALGGAERGGLLITVKAEHLDVDAHLDDGSASALRAALSARDGAEPVFALLRYVSRAPAAEGAPASALVLVSFCPEGCVVRVRMIHASAKPALRSLLSELQLEVLKSVETQDLDDLTDEWLAERVEQPAAGAADGEVLRRPAPKGGRRVLRRPDE</sequence>
<dbReference type="GO" id="GO:0005737">
    <property type="term" value="C:cytoplasm"/>
    <property type="evidence" value="ECO:0007669"/>
    <property type="project" value="TreeGrafter"/>
</dbReference>
<feature type="compositionally biased region" description="Basic residues" evidence="8">
    <location>
        <begin position="369"/>
        <end position="383"/>
    </location>
</feature>
<dbReference type="InterPro" id="IPR029006">
    <property type="entry name" value="ADF-H/Gelsolin-like_dom_sf"/>
</dbReference>
<gene>
    <name evidence="10" type="ORF">KFE25_013659</name>
</gene>
<dbReference type="EMBL" id="JAGTXO010000004">
    <property type="protein sequence ID" value="KAG8468576.1"/>
    <property type="molecule type" value="Genomic_DNA"/>
</dbReference>
<comment type="subunit">
    <text evidence="7">Interacts with G-actin; ADP-actin form.</text>
</comment>
<evidence type="ECO:0000256" key="6">
    <source>
        <dbReference type="ARBA" id="ARBA00023212"/>
    </source>
</evidence>
<evidence type="ECO:0000256" key="5">
    <source>
        <dbReference type="ARBA" id="ARBA00023203"/>
    </source>
</evidence>
<evidence type="ECO:0000256" key="4">
    <source>
        <dbReference type="ARBA" id="ARBA00022737"/>
    </source>
</evidence>
<evidence type="ECO:0000256" key="8">
    <source>
        <dbReference type="SAM" id="MobiDB-lite"/>
    </source>
</evidence>
<dbReference type="InterPro" id="IPR028458">
    <property type="entry name" value="Twinfilin"/>
</dbReference>
<accession>A0A8J6CEY6</accession>
<dbReference type="OrthoDB" id="10006997at2759"/>
<dbReference type="Pfam" id="PF00241">
    <property type="entry name" value="Cofilin_ADF"/>
    <property type="match status" value="2"/>
</dbReference>
<dbReference type="GO" id="GO:0005884">
    <property type="term" value="C:actin filament"/>
    <property type="evidence" value="ECO:0007669"/>
    <property type="project" value="TreeGrafter"/>
</dbReference>
<evidence type="ECO:0000256" key="3">
    <source>
        <dbReference type="ARBA" id="ARBA00022490"/>
    </source>
</evidence>
<dbReference type="PANTHER" id="PTHR13759">
    <property type="entry name" value="TWINFILIN"/>
    <property type="match status" value="1"/>
</dbReference>
<comment type="subcellular location">
    <subcellularLocation>
        <location evidence="1">Cytoplasm</location>
        <location evidence="1">Cytoskeleton</location>
    </subcellularLocation>
</comment>
<keyword evidence="11" id="KW-1185">Reference proteome</keyword>
<dbReference type="OMA" id="HWANAPA"/>
<feature type="region of interest" description="Disordered" evidence="8">
    <location>
        <begin position="359"/>
        <end position="383"/>
    </location>
</feature>
<keyword evidence="4" id="KW-0677">Repeat</keyword>
<evidence type="ECO:0000313" key="11">
    <source>
        <dbReference type="Proteomes" id="UP000751190"/>
    </source>
</evidence>
<evidence type="ECO:0000256" key="1">
    <source>
        <dbReference type="ARBA" id="ARBA00004245"/>
    </source>
</evidence>
<dbReference type="InterPro" id="IPR002108">
    <property type="entry name" value="ADF-H"/>
</dbReference>
<comment type="similarity">
    <text evidence="2">Belongs to the actin-binding proteins ADF family. Twinfilin subfamily.</text>
</comment>
<dbReference type="PANTHER" id="PTHR13759:SF1">
    <property type="entry name" value="TWINFILIN"/>
    <property type="match status" value="1"/>
</dbReference>
<evidence type="ECO:0000313" key="10">
    <source>
        <dbReference type="EMBL" id="KAG8468576.1"/>
    </source>
</evidence>
<dbReference type="Gene3D" id="3.40.20.10">
    <property type="entry name" value="Severin"/>
    <property type="match status" value="2"/>
</dbReference>
<dbReference type="SMART" id="SM00102">
    <property type="entry name" value="ADF"/>
    <property type="match status" value="2"/>
</dbReference>
<feature type="domain" description="ADF-H" evidence="9">
    <location>
        <begin position="213"/>
        <end position="354"/>
    </location>
</feature>
<reference evidence="10" key="1">
    <citation type="submission" date="2021-05" db="EMBL/GenBank/DDBJ databases">
        <title>The genome of the haptophyte Pavlova lutheri (Diacronema luteri, Pavlovales) - a model for lipid biosynthesis in eukaryotic algae.</title>
        <authorList>
            <person name="Hulatt C.J."/>
            <person name="Posewitz M.C."/>
        </authorList>
    </citation>
    <scope>NUCLEOTIDE SEQUENCE</scope>
    <source>
        <strain evidence="10">NIVA-4/92</strain>
    </source>
</reference>
<evidence type="ECO:0000259" key="9">
    <source>
        <dbReference type="PROSITE" id="PS51263"/>
    </source>
</evidence>
<keyword evidence="3" id="KW-0963">Cytoplasm</keyword>
<dbReference type="GO" id="GO:0051015">
    <property type="term" value="F:actin filament binding"/>
    <property type="evidence" value="ECO:0007669"/>
    <property type="project" value="TreeGrafter"/>
</dbReference>